<dbReference type="AlphaFoldDB" id="A0A0C9UT94"/>
<dbReference type="PANTHER" id="PTHR40465">
    <property type="entry name" value="CHROMOSOME 1, WHOLE GENOME SHOTGUN SEQUENCE"/>
    <property type="match status" value="1"/>
</dbReference>
<organism evidence="1 2">
    <name type="scientific">Sphaerobolus stellatus (strain SS14)</name>
    <dbReference type="NCBI Taxonomy" id="990650"/>
    <lineage>
        <taxon>Eukaryota</taxon>
        <taxon>Fungi</taxon>
        <taxon>Dikarya</taxon>
        <taxon>Basidiomycota</taxon>
        <taxon>Agaricomycotina</taxon>
        <taxon>Agaricomycetes</taxon>
        <taxon>Phallomycetidae</taxon>
        <taxon>Geastrales</taxon>
        <taxon>Sphaerobolaceae</taxon>
        <taxon>Sphaerobolus</taxon>
    </lineage>
</organism>
<feature type="non-terminal residue" evidence="1">
    <location>
        <position position="95"/>
    </location>
</feature>
<keyword evidence="2" id="KW-1185">Reference proteome</keyword>
<dbReference type="Proteomes" id="UP000054279">
    <property type="component" value="Unassembled WGS sequence"/>
</dbReference>
<gene>
    <name evidence="1" type="ORF">M422DRAFT_189572</name>
</gene>
<accession>A0A0C9UT94</accession>
<dbReference type="PANTHER" id="PTHR40465:SF1">
    <property type="entry name" value="DUF6534 DOMAIN-CONTAINING PROTEIN"/>
    <property type="match status" value="1"/>
</dbReference>
<sequence length="95" mass="11038">GLLGVLSIQVYIYYLCFPEDSNYVKTVVYSLLCLEMTQTIILTNDSWNCFVNAWGDPIRVEKFGAEWFNLPIMDEVIACIVQLFLAWRIWIPGRP</sequence>
<proteinExistence type="predicted"/>
<reference evidence="1 2" key="1">
    <citation type="submission" date="2014-06" db="EMBL/GenBank/DDBJ databases">
        <title>Evolutionary Origins and Diversification of the Mycorrhizal Mutualists.</title>
        <authorList>
            <consortium name="DOE Joint Genome Institute"/>
            <consortium name="Mycorrhizal Genomics Consortium"/>
            <person name="Kohler A."/>
            <person name="Kuo A."/>
            <person name="Nagy L.G."/>
            <person name="Floudas D."/>
            <person name="Copeland A."/>
            <person name="Barry K.W."/>
            <person name="Cichocki N."/>
            <person name="Veneault-Fourrey C."/>
            <person name="LaButti K."/>
            <person name="Lindquist E.A."/>
            <person name="Lipzen A."/>
            <person name="Lundell T."/>
            <person name="Morin E."/>
            <person name="Murat C."/>
            <person name="Riley R."/>
            <person name="Ohm R."/>
            <person name="Sun H."/>
            <person name="Tunlid A."/>
            <person name="Henrissat B."/>
            <person name="Grigoriev I.V."/>
            <person name="Hibbett D.S."/>
            <person name="Martin F."/>
        </authorList>
    </citation>
    <scope>NUCLEOTIDE SEQUENCE [LARGE SCALE GENOMIC DNA]</scope>
    <source>
        <strain evidence="1 2">SS14</strain>
    </source>
</reference>
<evidence type="ECO:0000313" key="1">
    <source>
        <dbReference type="EMBL" id="KIJ28551.1"/>
    </source>
</evidence>
<name>A0A0C9UT94_SPHS4</name>
<dbReference type="EMBL" id="KN837303">
    <property type="protein sequence ID" value="KIJ28551.1"/>
    <property type="molecule type" value="Genomic_DNA"/>
</dbReference>
<evidence type="ECO:0000313" key="2">
    <source>
        <dbReference type="Proteomes" id="UP000054279"/>
    </source>
</evidence>
<dbReference type="OrthoDB" id="3053835at2759"/>
<dbReference type="HOGENOM" id="CLU_046025_16_2_1"/>
<protein>
    <submittedName>
        <fullName evidence="1">Uncharacterized protein</fullName>
    </submittedName>
</protein>